<reference evidence="2 3" key="1">
    <citation type="submission" date="2013-02" db="EMBL/GenBank/DDBJ databases">
        <title>Draft genome sequence of Amycolatopsis vancoresmycina strain DSM 44592T.</title>
        <authorList>
            <person name="Kumar S."/>
            <person name="Kaur N."/>
            <person name="Kaur C."/>
            <person name="Raghava G.P.S."/>
            <person name="Mayilraj S."/>
        </authorList>
    </citation>
    <scope>NUCLEOTIDE SEQUENCE [LARGE SCALE GENOMIC DNA]</scope>
    <source>
        <strain evidence="2 3">DSM 44592</strain>
    </source>
</reference>
<name>R1I705_9PSEU</name>
<dbReference type="Proteomes" id="UP000014139">
    <property type="component" value="Unassembled WGS sequence"/>
</dbReference>
<dbReference type="AlphaFoldDB" id="R1I705"/>
<sequence>MSDAPEAGAGGLLPPPGQWWDEPGAHATARPGGLVLEFPVEVEVRLVAPDRPADTTIQRLTAALEGLS</sequence>
<evidence type="ECO:0000313" key="2">
    <source>
        <dbReference type="EMBL" id="EOD68321.1"/>
    </source>
</evidence>
<dbReference type="RefSeq" id="WP_003074514.1">
    <property type="nucleotide sequence ID" value="NZ_AOUO01000152.1"/>
</dbReference>
<evidence type="ECO:0000313" key="3">
    <source>
        <dbReference type="Proteomes" id="UP000014139"/>
    </source>
</evidence>
<dbReference type="PATRIC" id="fig|1292037.4.peg.2290"/>
<protein>
    <submittedName>
        <fullName evidence="2">Uncharacterized protein</fullName>
    </submittedName>
</protein>
<organism evidence="2 3">
    <name type="scientific">Amycolatopsis vancoresmycina DSM 44592</name>
    <dbReference type="NCBI Taxonomy" id="1292037"/>
    <lineage>
        <taxon>Bacteria</taxon>
        <taxon>Bacillati</taxon>
        <taxon>Actinomycetota</taxon>
        <taxon>Actinomycetes</taxon>
        <taxon>Pseudonocardiales</taxon>
        <taxon>Pseudonocardiaceae</taxon>
        <taxon>Amycolatopsis</taxon>
    </lineage>
</organism>
<dbReference type="EMBL" id="AOUO01000152">
    <property type="protein sequence ID" value="EOD68321.1"/>
    <property type="molecule type" value="Genomic_DNA"/>
</dbReference>
<keyword evidence="3" id="KW-1185">Reference proteome</keyword>
<gene>
    <name evidence="2" type="ORF">H480_11952</name>
</gene>
<accession>R1I705</accession>
<evidence type="ECO:0000256" key="1">
    <source>
        <dbReference type="SAM" id="MobiDB-lite"/>
    </source>
</evidence>
<proteinExistence type="predicted"/>
<dbReference type="OrthoDB" id="9993485at2"/>
<feature type="region of interest" description="Disordered" evidence="1">
    <location>
        <begin position="1"/>
        <end position="30"/>
    </location>
</feature>
<comment type="caution">
    <text evidence="2">The sequence shown here is derived from an EMBL/GenBank/DDBJ whole genome shotgun (WGS) entry which is preliminary data.</text>
</comment>